<dbReference type="PROSITE" id="PS51257">
    <property type="entry name" value="PROKAR_LIPOPROTEIN"/>
    <property type="match status" value="1"/>
</dbReference>
<evidence type="ECO:0000313" key="7">
    <source>
        <dbReference type="Proteomes" id="UP000224567"/>
    </source>
</evidence>
<dbReference type="EMBL" id="MLFT02000003">
    <property type="protein sequence ID" value="PHT54267.1"/>
    <property type="molecule type" value="Genomic_DNA"/>
</dbReference>
<dbReference type="OrthoDB" id="1921494at2759"/>
<feature type="region of interest" description="Disordered" evidence="5">
    <location>
        <begin position="54"/>
        <end position="96"/>
    </location>
</feature>
<evidence type="ECO:0000256" key="4">
    <source>
        <dbReference type="RuleBase" id="RU363099"/>
    </source>
</evidence>
<dbReference type="STRING" id="33114.A0A2G2X9W1"/>
<evidence type="ECO:0000256" key="1">
    <source>
        <dbReference type="ARBA" id="ARBA00010746"/>
    </source>
</evidence>
<dbReference type="PANTHER" id="PTHR46215">
    <property type="entry name" value="DIRIGENT PROTEIN 24-RELATED"/>
    <property type="match status" value="1"/>
</dbReference>
<dbReference type="InterPro" id="IPR004265">
    <property type="entry name" value="Dirigent"/>
</dbReference>
<gene>
    <name evidence="6" type="ORF">CQW23_08729</name>
</gene>
<evidence type="ECO:0000313" key="6">
    <source>
        <dbReference type="EMBL" id="PHT54267.1"/>
    </source>
</evidence>
<name>A0A2G2X9W1_CAPBA</name>
<feature type="signal peptide" evidence="4">
    <location>
        <begin position="1"/>
        <end position="31"/>
    </location>
</feature>
<feature type="chain" id="PRO_5013426113" description="Dirigent protein" evidence="4">
    <location>
        <begin position="32"/>
        <end position="406"/>
    </location>
</feature>
<dbReference type="InterPro" id="IPR044859">
    <property type="entry name" value="Allene_oxi_cyc_Dirigent"/>
</dbReference>
<dbReference type="Proteomes" id="UP000224567">
    <property type="component" value="Unassembled WGS sequence"/>
</dbReference>
<keyword evidence="3 4" id="KW-0964">Secreted</keyword>
<dbReference type="PANTHER" id="PTHR46215:SF10">
    <property type="entry name" value="DIRIGENT PROTEIN"/>
    <property type="match status" value="1"/>
</dbReference>
<dbReference type="Pfam" id="PF03018">
    <property type="entry name" value="Dirigent"/>
    <property type="match status" value="1"/>
</dbReference>
<comment type="function">
    <text evidence="4">Dirigent proteins impart stereoselectivity on the phenoxy radical-coupling reaction, yielding optically active lignans from two molecules of coniferyl alcohol in the biosynthesis of lignans, flavonolignans, and alkaloids and thus plays a central role in plant secondary metabolism.</text>
</comment>
<keyword evidence="4" id="KW-0732">Signal</keyword>
<evidence type="ECO:0000256" key="3">
    <source>
        <dbReference type="ARBA" id="ARBA00022525"/>
    </source>
</evidence>
<protein>
    <recommendedName>
        <fullName evidence="4">Dirigent protein</fullName>
    </recommendedName>
</protein>
<comment type="caution">
    <text evidence="6">The sequence shown here is derived from an EMBL/GenBank/DDBJ whole genome shotgun (WGS) entry which is preliminary data.</text>
</comment>
<feature type="compositionally biased region" description="Polar residues" evidence="5">
    <location>
        <begin position="78"/>
        <end position="88"/>
    </location>
</feature>
<accession>A0A2G2X9W1</accession>
<organism evidence="6 7">
    <name type="scientific">Capsicum baccatum</name>
    <name type="common">Peruvian pepper</name>
    <dbReference type="NCBI Taxonomy" id="33114"/>
    <lineage>
        <taxon>Eukaryota</taxon>
        <taxon>Viridiplantae</taxon>
        <taxon>Streptophyta</taxon>
        <taxon>Embryophyta</taxon>
        <taxon>Tracheophyta</taxon>
        <taxon>Spermatophyta</taxon>
        <taxon>Magnoliopsida</taxon>
        <taxon>eudicotyledons</taxon>
        <taxon>Gunneridae</taxon>
        <taxon>Pentapetalae</taxon>
        <taxon>asterids</taxon>
        <taxon>lamiids</taxon>
        <taxon>Solanales</taxon>
        <taxon>Solanaceae</taxon>
        <taxon>Solanoideae</taxon>
        <taxon>Capsiceae</taxon>
        <taxon>Capsicum</taxon>
    </lineage>
</organism>
<dbReference type="AlphaFoldDB" id="A0A2G2X9W1"/>
<dbReference type="GO" id="GO:0009699">
    <property type="term" value="P:phenylpropanoid biosynthetic process"/>
    <property type="evidence" value="ECO:0007669"/>
    <property type="project" value="UniProtKB-ARBA"/>
</dbReference>
<reference evidence="6 7" key="1">
    <citation type="journal article" date="2017" name="Genome Biol.">
        <title>New reference genome sequences of hot pepper reveal the massive evolution of plant disease-resistance genes by retroduplication.</title>
        <authorList>
            <person name="Kim S."/>
            <person name="Park J."/>
            <person name="Yeom S.I."/>
            <person name="Kim Y.M."/>
            <person name="Seo E."/>
            <person name="Kim K.T."/>
            <person name="Kim M.S."/>
            <person name="Lee J.M."/>
            <person name="Cheong K."/>
            <person name="Shin H.S."/>
            <person name="Kim S.B."/>
            <person name="Han K."/>
            <person name="Lee J."/>
            <person name="Park M."/>
            <person name="Lee H.A."/>
            <person name="Lee H.Y."/>
            <person name="Lee Y."/>
            <person name="Oh S."/>
            <person name="Lee J.H."/>
            <person name="Choi E."/>
            <person name="Choi E."/>
            <person name="Lee S.E."/>
            <person name="Jeon J."/>
            <person name="Kim H."/>
            <person name="Choi G."/>
            <person name="Song H."/>
            <person name="Lee J."/>
            <person name="Lee S.C."/>
            <person name="Kwon J.K."/>
            <person name="Lee H.Y."/>
            <person name="Koo N."/>
            <person name="Hong Y."/>
            <person name="Kim R.W."/>
            <person name="Kang W.H."/>
            <person name="Huh J.H."/>
            <person name="Kang B.C."/>
            <person name="Yang T.J."/>
            <person name="Lee Y.H."/>
            <person name="Bennetzen J.L."/>
            <person name="Choi D."/>
        </authorList>
    </citation>
    <scope>NUCLEOTIDE SEQUENCE [LARGE SCALE GENOMIC DNA]</scope>
    <source>
        <strain evidence="7">cv. PBC81</strain>
    </source>
</reference>
<evidence type="ECO:0000256" key="2">
    <source>
        <dbReference type="ARBA" id="ARBA00011738"/>
    </source>
</evidence>
<comment type="similarity">
    <text evidence="1 4">Belongs to the plant dirigent protein family.</text>
</comment>
<sequence length="406" mass="42086">MVKFSQLCSKTFKATFCILLLVLSFGYACSARILNEVSPDEPVVAPVVTPVSTLPSGHFPATGAPPDSDVAPIDDDSSGPTTTVTPSADTPAELEPAPVVPVAPSADLPAEPEPDATPAAPVAIDTEAATPVANVAPRATAPGAIVATNTGATTPVTNVAPGVAPGGTLANPIQDHSKFSFFMHDILGGTHPSGRVVTGIVATTDVNNLPFTKANNGVFPIDGGVSLNNINNIVNNNNYPFLAGLNGQQQTNTILQNTGNNNVVSSQDNQPFVTAGQLPNGLTLQQLMFGSITVVDNEITQGHELGSSILGRAQGFYLTSSSDGTSHTLALTTLFHGAHEHEVDDTISFFGIHRTATPISHIAIIGGTGKYENAKGYATIETMPHVDQHTTDGVETITHFTVYITP</sequence>
<comment type="subunit">
    <text evidence="2 4">Homodimer.</text>
</comment>
<evidence type="ECO:0000256" key="5">
    <source>
        <dbReference type="SAM" id="MobiDB-lite"/>
    </source>
</evidence>
<reference evidence="7" key="2">
    <citation type="journal article" date="2017" name="J. Anim. Genet.">
        <title>Multiple reference genome sequences of hot pepper reveal the massive evolution of plant disease resistance genes by retroduplication.</title>
        <authorList>
            <person name="Kim S."/>
            <person name="Park J."/>
            <person name="Yeom S.-I."/>
            <person name="Kim Y.-M."/>
            <person name="Seo E."/>
            <person name="Kim K.-T."/>
            <person name="Kim M.-S."/>
            <person name="Lee J.M."/>
            <person name="Cheong K."/>
            <person name="Shin H.-S."/>
            <person name="Kim S.-B."/>
            <person name="Han K."/>
            <person name="Lee J."/>
            <person name="Park M."/>
            <person name="Lee H.-A."/>
            <person name="Lee H.-Y."/>
            <person name="Lee Y."/>
            <person name="Oh S."/>
            <person name="Lee J.H."/>
            <person name="Choi E."/>
            <person name="Choi E."/>
            <person name="Lee S.E."/>
            <person name="Jeon J."/>
            <person name="Kim H."/>
            <person name="Choi G."/>
            <person name="Song H."/>
            <person name="Lee J."/>
            <person name="Lee S.-C."/>
            <person name="Kwon J.-K."/>
            <person name="Lee H.-Y."/>
            <person name="Koo N."/>
            <person name="Hong Y."/>
            <person name="Kim R.W."/>
            <person name="Kang W.-H."/>
            <person name="Huh J.H."/>
            <person name="Kang B.-C."/>
            <person name="Yang T.-J."/>
            <person name="Lee Y.-H."/>
            <person name="Bennetzen J.L."/>
            <person name="Choi D."/>
        </authorList>
    </citation>
    <scope>NUCLEOTIDE SEQUENCE [LARGE SCALE GENOMIC DNA]</scope>
    <source>
        <strain evidence="7">cv. PBC81</strain>
    </source>
</reference>
<keyword evidence="4" id="KW-0052">Apoplast</keyword>
<dbReference type="GO" id="GO:0048046">
    <property type="term" value="C:apoplast"/>
    <property type="evidence" value="ECO:0007669"/>
    <property type="project" value="UniProtKB-SubCell"/>
</dbReference>
<dbReference type="Gene3D" id="2.40.480.10">
    <property type="entry name" value="Allene oxide cyclase-like"/>
    <property type="match status" value="1"/>
</dbReference>
<keyword evidence="7" id="KW-1185">Reference proteome</keyword>
<proteinExistence type="inferred from homology"/>
<comment type="subcellular location">
    <subcellularLocation>
        <location evidence="4">Secreted</location>
        <location evidence="4">Extracellular space</location>
        <location evidence="4">Apoplast</location>
    </subcellularLocation>
</comment>